<accession>A0ABN3UH34</accession>
<dbReference type="EMBL" id="BAAATZ010000021">
    <property type="protein sequence ID" value="GAA2732662.1"/>
    <property type="molecule type" value="Genomic_DNA"/>
</dbReference>
<gene>
    <name evidence="1" type="ORF">GCM10010439_50900</name>
</gene>
<reference evidence="1 2" key="1">
    <citation type="journal article" date="2019" name="Int. J. Syst. Evol. Microbiol.">
        <title>The Global Catalogue of Microorganisms (GCM) 10K type strain sequencing project: providing services to taxonomists for standard genome sequencing and annotation.</title>
        <authorList>
            <consortium name="The Broad Institute Genomics Platform"/>
            <consortium name="The Broad Institute Genome Sequencing Center for Infectious Disease"/>
            <person name="Wu L."/>
            <person name="Ma J."/>
        </authorList>
    </citation>
    <scope>NUCLEOTIDE SEQUENCE [LARGE SCALE GENOMIC DNA]</scope>
    <source>
        <strain evidence="1 2">JCM 8201</strain>
    </source>
</reference>
<evidence type="ECO:0000313" key="1">
    <source>
        <dbReference type="EMBL" id="GAA2732662.1"/>
    </source>
</evidence>
<evidence type="ECO:0008006" key="3">
    <source>
        <dbReference type="Google" id="ProtNLM"/>
    </source>
</evidence>
<evidence type="ECO:0000313" key="2">
    <source>
        <dbReference type="Proteomes" id="UP001501842"/>
    </source>
</evidence>
<name>A0ABN3UH34_9ACTN</name>
<sequence>MEADVPGLFASPGHPPSGRAVCGRRGFLLAGLLGLAGCRSGPPDGPAPASATAARAEVEALLEARSRAVLERDAARFLATVHPDEPGFRARQEELFTALARLPFDGWRESVEKIEGSLATLRLAYRYRGFDTSDVVHTTYLEVGRADGRTLVTGDGGDRRDAPEIWADPDAEAVKGRSGLVVGTGPLKQVAAQLDRSVPAVSAVVGDGWARRAVALLPGDADRAEELAGGQSLDGIVAVATVTRNADGSPGQARILISPESWPKLSPLGRRVVLTHELTHVAMESAGDARTPLWLVEGFADHVAYLDAGTPPASAARELAAEVRKGRLPSGLPSREDFATGSPRLSQAYQEAWLACRMIAERYGGDRLLRLYREAGTGTEREALREVLGVSDLTGTWREYLRTQLG</sequence>
<proteinExistence type="predicted"/>
<keyword evidence="2" id="KW-1185">Reference proteome</keyword>
<organism evidence="1 2">
    <name type="scientific">Actinocorallia aurantiaca</name>
    <dbReference type="NCBI Taxonomy" id="46204"/>
    <lineage>
        <taxon>Bacteria</taxon>
        <taxon>Bacillati</taxon>
        <taxon>Actinomycetota</taxon>
        <taxon>Actinomycetes</taxon>
        <taxon>Streptosporangiales</taxon>
        <taxon>Thermomonosporaceae</taxon>
        <taxon>Actinocorallia</taxon>
    </lineage>
</organism>
<comment type="caution">
    <text evidence="1">The sequence shown here is derived from an EMBL/GenBank/DDBJ whole genome shotgun (WGS) entry which is preliminary data.</text>
</comment>
<protein>
    <recommendedName>
        <fullName evidence="3">Lipoprotein</fullName>
    </recommendedName>
</protein>
<dbReference type="Proteomes" id="UP001501842">
    <property type="component" value="Unassembled WGS sequence"/>
</dbReference>
<dbReference type="RefSeq" id="WP_344453468.1">
    <property type="nucleotide sequence ID" value="NZ_BAAATZ010000021.1"/>
</dbReference>